<organism evidence="4 5">
    <name type="scientific">Pseudoloma neurophilia</name>
    <dbReference type="NCBI Taxonomy" id="146866"/>
    <lineage>
        <taxon>Eukaryota</taxon>
        <taxon>Fungi</taxon>
        <taxon>Fungi incertae sedis</taxon>
        <taxon>Microsporidia</taxon>
        <taxon>Pseudoloma</taxon>
    </lineage>
</organism>
<feature type="transmembrane region" description="Helical" evidence="2">
    <location>
        <begin position="241"/>
        <end position="267"/>
    </location>
</feature>
<accession>A0A0R0LTX9</accession>
<dbReference type="VEuPathDB" id="MicrosporidiaDB:M153_23400001920"/>
<dbReference type="PANTHER" id="PTHR12286">
    <property type="entry name" value="SACCHAROPINE DEHYDROGENASE-LIKE OXIDOREDUCTASE"/>
    <property type="match status" value="1"/>
</dbReference>
<dbReference type="InterPro" id="IPR005097">
    <property type="entry name" value="Sacchrp_dh_NADP-bd"/>
</dbReference>
<dbReference type="OrthoDB" id="10268090at2759"/>
<dbReference type="GO" id="GO:0005739">
    <property type="term" value="C:mitochondrion"/>
    <property type="evidence" value="ECO:0007669"/>
    <property type="project" value="TreeGrafter"/>
</dbReference>
<keyword evidence="2" id="KW-0812">Transmembrane</keyword>
<reference evidence="4 5" key="1">
    <citation type="submission" date="2015-07" db="EMBL/GenBank/DDBJ databases">
        <title>The genome of Pseudoloma neurophilia, a relevant intracellular parasite of the zebrafish.</title>
        <authorList>
            <person name="Ndikumana S."/>
            <person name="Pelin A."/>
            <person name="Sanders J."/>
            <person name="Corradi N."/>
        </authorList>
    </citation>
    <scope>NUCLEOTIDE SEQUENCE [LARGE SCALE GENOMIC DNA]</scope>
    <source>
        <strain evidence="4 5">MK1</strain>
    </source>
</reference>
<dbReference type="SUPFAM" id="SSF51735">
    <property type="entry name" value="NAD(P)-binding Rossmann-fold domains"/>
    <property type="match status" value="1"/>
</dbReference>
<evidence type="ECO:0000256" key="1">
    <source>
        <dbReference type="ARBA" id="ARBA00038048"/>
    </source>
</evidence>
<name>A0A0R0LTX9_9MICR</name>
<dbReference type="GO" id="GO:0005811">
    <property type="term" value="C:lipid droplet"/>
    <property type="evidence" value="ECO:0007669"/>
    <property type="project" value="TreeGrafter"/>
</dbReference>
<sequence>MREFDIIIYGASGITAKYVIKEISQYKNLKVALAARTVSKIEYNPENYPTIQCSIDTIDDITKRTDILLNCAGPYIKCGEPIVASCIKEGCHYIDITGETQFIRNIREKYHDEAVEKGIFILNCAGFDSIPSDISFDVMKRRILQECPVENHNTIEIWNYLKTKNFVINYGTWESLILGVSDYYKLPKKTIKQRERKLPKKLFYSEDRKTHCAIFMGTDHSVVTRSQAAFFEVSQEPKVQFYIYVELGSLLNKIIFCIFFAIIMFLIRFQFGRQLLLKYPGFFTYGFVKRGIEDHQIEISSFRMNLEGFYMDSSNNRKKLLMKVDGPDTGYKTTPICMVTAAIIFKDMLENQFNSCLFKGGVLTPAMLFRNTDIVEKLKERGVIIE</sequence>
<keyword evidence="2" id="KW-1133">Transmembrane helix</keyword>
<comment type="similarity">
    <text evidence="1">Belongs to the saccharopine dehydrogenase family.</text>
</comment>
<dbReference type="Gene3D" id="3.40.50.720">
    <property type="entry name" value="NAD(P)-binding Rossmann-like Domain"/>
    <property type="match status" value="1"/>
</dbReference>
<dbReference type="GO" id="GO:0009247">
    <property type="term" value="P:glycolipid biosynthetic process"/>
    <property type="evidence" value="ECO:0007669"/>
    <property type="project" value="TreeGrafter"/>
</dbReference>
<keyword evidence="2" id="KW-0472">Membrane</keyword>
<dbReference type="AlphaFoldDB" id="A0A0R0LTX9"/>
<dbReference type="PANTHER" id="PTHR12286:SF5">
    <property type="entry name" value="SACCHAROPINE DEHYDROGENASE-LIKE OXIDOREDUCTASE"/>
    <property type="match status" value="1"/>
</dbReference>
<evidence type="ECO:0000259" key="3">
    <source>
        <dbReference type="Pfam" id="PF03435"/>
    </source>
</evidence>
<dbReference type="Proteomes" id="UP000051530">
    <property type="component" value="Unassembled WGS sequence"/>
</dbReference>
<evidence type="ECO:0000313" key="5">
    <source>
        <dbReference type="Proteomes" id="UP000051530"/>
    </source>
</evidence>
<evidence type="ECO:0000313" key="4">
    <source>
        <dbReference type="EMBL" id="KRH92876.1"/>
    </source>
</evidence>
<comment type="caution">
    <text evidence="4">The sequence shown here is derived from an EMBL/GenBank/DDBJ whole genome shotgun (WGS) entry which is preliminary data.</text>
</comment>
<dbReference type="EMBL" id="LGUB01000620">
    <property type="protein sequence ID" value="KRH92876.1"/>
    <property type="molecule type" value="Genomic_DNA"/>
</dbReference>
<feature type="domain" description="Saccharopine dehydrogenase NADP binding" evidence="3">
    <location>
        <begin position="6"/>
        <end position="121"/>
    </location>
</feature>
<gene>
    <name evidence="4" type="ORF">M153_23400001920</name>
</gene>
<dbReference type="InterPro" id="IPR036291">
    <property type="entry name" value="NAD(P)-bd_dom_sf"/>
</dbReference>
<protein>
    <submittedName>
        <fullName evidence="4">Putative Saccharopine dehydrogenase protein</fullName>
    </submittedName>
</protein>
<dbReference type="GO" id="GO:0005886">
    <property type="term" value="C:plasma membrane"/>
    <property type="evidence" value="ECO:0007669"/>
    <property type="project" value="TreeGrafter"/>
</dbReference>
<dbReference type="Pfam" id="PF03435">
    <property type="entry name" value="Sacchrp_dh_NADP"/>
    <property type="match status" value="1"/>
</dbReference>
<keyword evidence="5" id="KW-1185">Reference proteome</keyword>
<proteinExistence type="inferred from homology"/>
<dbReference type="InterPro" id="IPR051276">
    <property type="entry name" value="Saccharopine_DH-like_oxidrdct"/>
</dbReference>
<evidence type="ECO:0000256" key="2">
    <source>
        <dbReference type="SAM" id="Phobius"/>
    </source>
</evidence>